<evidence type="ECO:0000256" key="4">
    <source>
        <dbReference type="ARBA" id="ARBA00023015"/>
    </source>
</evidence>
<feature type="compositionally biased region" description="Basic and acidic residues" evidence="9">
    <location>
        <begin position="242"/>
        <end position="251"/>
    </location>
</feature>
<comment type="function">
    <text evidence="8">Component of the Mediator complex, a coactivator involved in the regulated transcription of nearly all RNA polymerase II-dependent genes. Mediator functions as a bridge to convey information from gene-specific regulatory proteins to the basal RNA polymerase II transcription machinery. Mediator is recruited to promoters by direct interactions with regulatory proteins and serves as a scaffold for the assembly of a functional preinitiation complex with RNA polymerase II and the general transcription factors.</text>
</comment>
<dbReference type="AlphaFoldDB" id="A0A0L6V3F5"/>
<feature type="compositionally biased region" description="Basic residues" evidence="9">
    <location>
        <begin position="71"/>
        <end position="85"/>
    </location>
</feature>
<dbReference type="Proteomes" id="UP000037035">
    <property type="component" value="Unassembled WGS sequence"/>
</dbReference>
<comment type="similarity">
    <text evidence="2 8">Belongs to the Mediator complex subunit 21 family.</text>
</comment>
<feature type="compositionally biased region" description="Polar residues" evidence="9">
    <location>
        <begin position="198"/>
        <end position="215"/>
    </location>
</feature>
<dbReference type="InterPro" id="IPR021384">
    <property type="entry name" value="Mediator_Med21"/>
</dbReference>
<evidence type="ECO:0000256" key="5">
    <source>
        <dbReference type="ARBA" id="ARBA00023159"/>
    </source>
</evidence>
<keyword evidence="4 8" id="KW-0805">Transcription regulation</keyword>
<keyword evidence="5 8" id="KW-0010">Activator</keyword>
<comment type="subcellular location">
    <subcellularLocation>
        <location evidence="1 8">Nucleus</location>
    </subcellularLocation>
</comment>
<proteinExistence type="inferred from homology"/>
<dbReference type="PANTHER" id="PTHR13381">
    <property type="entry name" value="RNA POLYMERASE II HOLOENZYME COMPONENT SRB7"/>
    <property type="match status" value="1"/>
</dbReference>
<dbReference type="STRING" id="27349.A0A0L6V3F5"/>
<evidence type="ECO:0000256" key="8">
    <source>
        <dbReference type="RuleBase" id="RU366036"/>
    </source>
</evidence>
<feature type="compositionally biased region" description="Polar residues" evidence="9">
    <location>
        <begin position="252"/>
        <end position="265"/>
    </location>
</feature>
<keyword evidence="6 8" id="KW-0804">Transcription</keyword>
<dbReference type="Pfam" id="PF11221">
    <property type="entry name" value="Med21"/>
    <property type="match status" value="1"/>
</dbReference>
<dbReference type="SUPFAM" id="SSF140718">
    <property type="entry name" value="Mediator hinge subcomplex-like"/>
    <property type="match status" value="1"/>
</dbReference>
<organism evidence="10 11">
    <name type="scientific">Puccinia sorghi</name>
    <dbReference type="NCBI Taxonomy" id="27349"/>
    <lineage>
        <taxon>Eukaryota</taxon>
        <taxon>Fungi</taxon>
        <taxon>Dikarya</taxon>
        <taxon>Basidiomycota</taxon>
        <taxon>Pucciniomycotina</taxon>
        <taxon>Pucciniomycetes</taxon>
        <taxon>Pucciniales</taxon>
        <taxon>Pucciniaceae</taxon>
        <taxon>Puccinia</taxon>
    </lineage>
</organism>
<dbReference type="VEuPathDB" id="FungiDB:VP01_2715g1"/>
<keyword evidence="7 8" id="KW-0539">Nucleus</keyword>
<dbReference type="InterPro" id="IPR037212">
    <property type="entry name" value="Med7/Med21-like"/>
</dbReference>
<accession>A0A0L6V3F5</accession>
<evidence type="ECO:0000256" key="9">
    <source>
        <dbReference type="SAM" id="MobiDB-lite"/>
    </source>
</evidence>
<dbReference type="EMBL" id="LAVV01007630">
    <property type="protein sequence ID" value="KNZ55313.1"/>
    <property type="molecule type" value="Genomic_DNA"/>
</dbReference>
<evidence type="ECO:0000256" key="1">
    <source>
        <dbReference type="ARBA" id="ARBA00004123"/>
    </source>
</evidence>
<evidence type="ECO:0000256" key="7">
    <source>
        <dbReference type="ARBA" id="ARBA00023242"/>
    </source>
</evidence>
<feature type="region of interest" description="Disordered" evidence="9">
    <location>
        <begin position="196"/>
        <end position="279"/>
    </location>
</feature>
<evidence type="ECO:0000256" key="2">
    <source>
        <dbReference type="ARBA" id="ARBA00005770"/>
    </source>
</evidence>
<sequence>MDKQMVRVWWMVRVVGSYLQLRRSIALYLVCLLSRPALIPHRVLRDHRRTSSQARATAILLNNQQQQTTTKAKKGKPKSTVHKVRTSRAEGHLLPFRLGGNRMTSHDAELSRNMDRITQLQDGIDNLVTIMYSTLSFLSRKADFKQVNPDIPITQAIPCPEGTQPPRETFDQNCEELVQDFLRKAKQIEYLISILPPHNQQPSKPTHIQPPKTTNPSSVPSPNPQQPSQIPSSLPSPQPDIKPTELVETDHQQLNPSNANQTSESVETKVSDGDEDDSDEFELLQADVNAAQQEHDQALLVAESLLSEIKTALRQISDHRVKLLSSSSLSSSSCNYPNG</sequence>
<dbReference type="GO" id="GO:0006357">
    <property type="term" value="P:regulation of transcription by RNA polymerase II"/>
    <property type="evidence" value="ECO:0007669"/>
    <property type="project" value="TreeGrafter"/>
</dbReference>
<evidence type="ECO:0000313" key="10">
    <source>
        <dbReference type="EMBL" id="KNZ55313.1"/>
    </source>
</evidence>
<dbReference type="Gene3D" id="6.10.280.10">
    <property type="entry name" value="Mediator complex, subunit Med21"/>
    <property type="match status" value="1"/>
</dbReference>
<dbReference type="GO" id="GO:0003712">
    <property type="term" value="F:transcription coregulator activity"/>
    <property type="evidence" value="ECO:0007669"/>
    <property type="project" value="TreeGrafter"/>
</dbReference>
<dbReference type="GO" id="GO:0016592">
    <property type="term" value="C:mediator complex"/>
    <property type="evidence" value="ECO:0007669"/>
    <property type="project" value="UniProtKB-UniRule"/>
</dbReference>
<gene>
    <name evidence="10" type="ORF">VP01_2715g1</name>
</gene>
<keyword evidence="11" id="KW-1185">Reference proteome</keyword>
<dbReference type="OrthoDB" id="526653at2759"/>
<evidence type="ECO:0000256" key="3">
    <source>
        <dbReference type="ARBA" id="ARBA00019691"/>
    </source>
</evidence>
<name>A0A0L6V3F5_9BASI</name>
<reference evidence="10 11" key="1">
    <citation type="submission" date="2015-08" db="EMBL/GenBank/DDBJ databases">
        <title>Next Generation Sequencing and Analysis of the Genome of Puccinia sorghi L Schw, the Causal Agent of Maize Common Rust.</title>
        <authorList>
            <person name="Rochi L."/>
            <person name="Burguener G."/>
            <person name="Darino M."/>
            <person name="Turjanski A."/>
            <person name="Kreff E."/>
            <person name="Dieguez M.J."/>
            <person name="Sacco F."/>
        </authorList>
    </citation>
    <scope>NUCLEOTIDE SEQUENCE [LARGE SCALE GENOMIC DNA]</scope>
    <source>
        <strain evidence="10 11">RO10H11247</strain>
    </source>
</reference>
<protein>
    <recommendedName>
        <fullName evidence="3 8">Mediator of RNA polymerase II transcription subunit 21</fullName>
    </recommendedName>
</protein>
<comment type="caution">
    <text evidence="10">The sequence shown here is derived from an EMBL/GenBank/DDBJ whole genome shotgun (WGS) entry which is preliminary data.</text>
</comment>
<comment type="subunit">
    <text evidence="8">Component of the Mediator complex.</text>
</comment>
<evidence type="ECO:0000256" key="6">
    <source>
        <dbReference type="ARBA" id="ARBA00023163"/>
    </source>
</evidence>
<dbReference type="PANTHER" id="PTHR13381:SF0">
    <property type="entry name" value="MEDIATOR OF RNA POLYMERASE II TRANSCRIPTION SUBUNIT 21"/>
    <property type="match status" value="1"/>
</dbReference>
<evidence type="ECO:0000313" key="11">
    <source>
        <dbReference type="Proteomes" id="UP000037035"/>
    </source>
</evidence>
<feature type="region of interest" description="Disordered" evidence="9">
    <location>
        <begin position="65"/>
        <end position="85"/>
    </location>
</feature>